<proteinExistence type="predicted"/>
<protein>
    <submittedName>
        <fullName evidence="2">Uncharacterized protein</fullName>
    </submittedName>
</protein>
<feature type="compositionally biased region" description="Gly residues" evidence="1">
    <location>
        <begin position="232"/>
        <end position="246"/>
    </location>
</feature>
<comment type="caution">
    <text evidence="2">The sequence shown here is derived from an EMBL/GenBank/DDBJ whole genome shotgun (WGS) entry which is preliminary data.</text>
</comment>
<keyword evidence="3" id="KW-1185">Reference proteome</keyword>
<feature type="region of interest" description="Disordered" evidence="1">
    <location>
        <begin position="26"/>
        <end position="66"/>
    </location>
</feature>
<dbReference type="EMBL" id="AOPY01001412">
    <property type="protein sequence ID" value="EPJ39608.1"/>
    <property type="molecule type" value="Genomic_DNA"/>
</dbReference>
<gene>
    <name evidence="2" type="ORF">STAFG_3316</name>
</gene>
<feature type="region of interest" description="Disordered" evidence="1">
    <location>
        <begin position="229"/>
        <end position="266"/>
    </location>
</feature>
<name>S4MJ88_9ACTN</name>
<dbReference type="Proteomes" id="UP000015001">
    <property type="component" value="Unassembled WGS sequence"/>
</dbReference>
<feature type="compositionally biased region" description="Low complexity" evidence="1">
    <location>
        <begin position="247"/>
        <end position="256"/>
    </location>
</feature>
<reference evidence="2 3" key="1">
    <citation type="submission" date="2013-02" db="EMBL/GenBank/DDBJ databases">
        <title>Draft Genome Sequence of Streptomyces afghaniensis, Which Produces Compounds of the Julimycin B-Complex.</title>
        <authorList>
            <person name="Gruening B.A."/>
            <person name="Praeg A."/>
            <person name="Erxleben A."/>
            <person name="Guenther S."/>
            <person name="Fiedler H.-P."/>
            <person name="Goodfellow M."/>
            <person name="Mueller M."/>
        </authorList>
    </citation>
    <scope>NUCLEOTIDE SEQUENCE [LARGE SCALE GENOMIC DNA]</scope>
    <source>
        <strain evidence="2 3">772</strain>
    </source>
</reference>
<evidence type="ECO:0000256" key="1">
    <source>
        <dbReference type="SAM" id="MobiDB-lite"/>
    </source>
</evidence>
<dbReference type="AlphaFoldDB" id="S4MJ88"/>
<organism evidence="2 3">
    <name type="scientific">Streptomyces afghaniensis 772</name>
    <dbReference type="NCBI Taxonomy" id="1283301"/>
    <lineage>
        <taxon>Bacteria</taxon>
        <taxon>Bacillati</taxon>
        <taxon>Actinomycetota</taxon>
        <taxon>Actinomycetes</taxon>
        <taxon>Kitasatosporales</taxon>
        <taxon>Streptomycetaceae</taxon>
        <taxon>Streptomyces</taxon>
    </lineage>
</organism>
<dbReference type="HOGENOM" id="CLU_727427_0_0_11"/>
<evidence type="ECO:0000313" key="2">
    <source>
        <dbReference type="EMBL" id="EPJ39608.1"/>
    </source>
</evidence>
<sequence>MSGRGGSASCPTPACTARSARKGTALAGLGRGPGRLISAPPDADLPSAARPGQWPAMPGQGPGHGPRGRLPYLMGATVAGPDMHLDALSGAPAGGIEALAHGAHGAVGAERPGLIALTLQPQTWAAVLIGGAGTVEIHSLAGDAGPHECGCGGRVLQPTGAARGLDAAVEGVCHLLIARVVGMQRVSQVGRGQAAHVNVCDAFARLLGVAGDLADGLVVHAPPLLLRAAGGNDQGSGEDGCVGDVGGDLVDQQPQPGDGGVDPPRPLGGRWYRCAASRCRAGSGSARRRRVRQSGQCAIRSGLRCRGRTSNRSAPCPRSPVDGRPQQACSTTAPGSRCPCCFPHPTLSSRPTASPAKACRRRRGQGPHLPLSPRAWRRQA</sequence>
<accession>S4MJ88</accession>
<feature type="region of interest" description="Disordered" evidence="1">
    <location>
        <begin position="307"/>
        <end position="380"/>
    </location>
</feature>
<dbReference type="PATRIC" id="fig|1283301.3.peg.3287"/>
<evidence type="ECO:0000313" key="3">
    <source>
        <dbReference type="Proteomes" id="UP000015001"/>
    </source>
</evidence>
<feature type="compositionally biased region" description="Low complexity" evidence="1">
    <location>
        <begin position="26"/>
        <end position="51"/>
    </location>
</feature>